<feature type="compositionally biased region" description="Polar residues" evidence="11">
    <location>
        <begin position="693"/>
        <end position="708"/>
    </location>
</feature>
<dbReference type="InterPro" id="IPR039259">
    <property type="entry name" value="Protein_maelstrom"/>
</dbReference>
<evidence type="ECO:0000313" key="15">
    <source>
        <dbReference type="Proteomes" id="UP001165289"/>
    </source>
</evidence>
<dbReference type="GO" id="GO:0007283">
    <property type="term" value="P:spermatogenesis"/>
    <property type="evidence" value="ECO:0007669"/>
    <property type="project" value="TreeGrafter"/>
</dbReference>
<feature type="region of interest" description="Disordered" evidence="11">
    <location>
        <begin position="693"/>
        <end position="752"/>
    </location>
</feature>
<feature type="domain" description="Maelstrom" evidence="13">
    <location>
        <begin position="140"/>
        <end position="339"/>
    </location>
</feature>
<dbReference type="Pfam" id="PF13017">
    <property type="entry name" value="Maelstrom"/>
    <property type="match status" value="1"/>
</dbReference>
<keyword evidence="4" id="KW-0217">Developmental protein</keyword>
<reference evidence="14 15" key="1">
    <citation type="journal article" date="2023" name="BMC Biol.">
        <title>The compact genome of the sponge Oopsacas minuta (Hexactinellida) is lacking key metazoan core genes.</title>
        <authorList>
            <person name="Santini S."/>
            <person name="Schenkelaars Q."/>
            <person name="Jourda C."/>
            <person name="Duchesne M."/>
            <person name="Belahbib H."/>
            <person name="Rocher C."/>
            <person name="Selva M."/>
            <person name="Riesgo A."/>
            <person name="Vervoort M."/>
            <person name="Leys S.P."/>
            <person name="Kodjabachian L."/>
            <person name="Le Bivic A."/>
            <person name="Borchiellini C."/>
            <person name="Claverie J.M."/>
            <person name="Renard E."/>
        </authorList>
    </citation>
    <scope>NUCLEOTIDE SEQUENCE [LARGE SCALE GENOMIC DNA]</scope>
    <source>
        <strain evidence="14">SPO-2</strain>
    </source>
</reference>
<feature type="compositionally biased region" description="Polar residues" evidence="11">
    <location>
        <begin position="632"/>
        <end position="649"/>
    </location>
</feature>
<dbReference type="GO" id="GO:0043565">
    <property type="term" value="F:sequence-specific DNA binding"/>
    <property type="evidence" value="ECO:0007669"/>
    <property type="project" value="TreeGrafter"/>
</dbReference>
<dbReference type="Proteomes" id="UP001165289">
    <property type="component" value="Unassembled WGS sequence"/>
</dbReference>
<keyword evidence="8" id="KW-0943">RNA-mediated gene silencing</keyword>
<dbReference type="Pfam" id="PF09011">
    <property type="entry name" value="HMG_box_2"/>
    <property type="match status" value="1"/>
</dbReference>
<evidence type="ECO:0000256" key="4">
    <source>
        <dbReference type="ARBA" id="ARBA00022473"/>
    </source>
</evidence>
<organism evidence="14 15">
    <name type="scientific">Oopsacas minuta</name>
    <dbReference type="NCBI Taxonomy" id="111878"/>
    <lineage>
        <taxon>Eukaryota</taxon>
        <taxon>Metazoa</taxon>
        <taxon>Porifera</taxon>
        <taxon>Hexactinellida</taxon>
        <taxon>Hexasterophora</taxon>
        <taxon>Lyssacinosida</taxon>
        <taxon>Leucopsacidae</taxon>
        <taxon>Oopsacas</taxon>
    </lineage>
</organism>
<feature type="region of interest" description="Disordered" evidence="11">
    <location>
        <begin position="629"/>
        <end position="659"/>
    </location>
</feature>
<evidence type="ECO:0000256" key="10">
    <source>
        <dbReference type="ARBA" id="ARBA00023254"/>
    </source>
</evidence>
<keyword evidence="10" id="KW-0469">Meiosis</keyword>
<evidence type="ECO:0000259" key="13">
    <source>
        <dbReference type="Pfam" id="PF13017"/>
    </source>
</evidence>
<comment type="similarity">
    <text evidence="3">Belongs to the maelstrom family.</text>
</comment>
<dbReference type="InterPro" id="IPR036910">
    <property type="entry name" value="HMG_box_dom_sf"/>
</dbReference>
<dbReference type="GO" id="GO:0060964">
    <property type="term" value="P:regulation of miRNA-mediated gene silencing"/>
    <property type="evidence" value="ECO:0007669"/>
    <property type="project" value="InterPro"/>
</dbReference>
<keyword evidence="9" id="KW-0539">Nucleus</keyword>
<comment type="caution">
    <text evidence="14">The sequence shown here is derived from an EMBL/GenBank/DDBJ whole genome shotgun (WGS) entry which is preliminary data.</text>
</comment>
<gene>
    <name evidence="14" type="ORF">LOD99_7557</name>
</gene>
<dbReference type="EMBL" id="JAKMXF010000310">
    <property type="protein sequence ID" value="KAI6650506.1"/>
    <property type="molecule type" value="Genomic_DNA"/>
</dbReference>
<dbReference type="Gene3D" id="1.10.30.10">
    <property type="entry name" value="High mobility group box domain"/>
    <property type="match status" value="1"/>
</dbReference>
<sequence length="752" mass="84442">MSYAISKVVTKKAKPNGFLVFMQDIRDRYREEGQRVPSIAEMVNIANPLWSKLSPQDRSYFNQRAKVSSKSGLSIAKVVADTRLDCLGEPLADRVDEKGQTEERRKTERQFTRARWPVGRAAARCRFYFIDFQFICHVEKGNYYPCEIAAIEYSIECGIIRNWHKFIDPGRIPTGYRWEAQNRSEQTHKIPIEKFEFAENNYGMILHELQKFINPRNESEFPPIFTRKEDAEMVESCCRWLAERTETRHDLFKVYVLEYLLIDLSSHISDIAPSAHEAKDMLSSSAFDYEPGVNCKWHEDLEVRHCSLGVVNRLAYILSDHLCPKYNITMGSKHLPLVTDNQQHTVLSPGPQDADFVFPSRDYRYFPSSRQTPQYSNSGQNGDENESVASFTTGSLNSSFAPNTPVVGSSSPGSNNRKWRGRGRSKMHVSGYEQPEVGGAHSTSGTAGDTLHDTDYESLASTESALNSLRLTSVSEKNIPPHSWYPGVTPPAPPPPGQGFSPPQNPALPSDDYYNPYPLPPSGSVPTPPVPNPAPVYYNPSPSHPQNMYNQQIPNVSNTVPQYNNPGIAQNSVSNYPPQHPPANISTSQPTLLQQPGHTYPPAPPPVYQYPQYQHPPPPAQQPYLYTPPYDQSIQQSPLTHALQTQSYNPNPPHSMIQSMQQPVPLPVQGMLPTQSQPQVPPNLPHYQQYTQYPQNSAPTGQYPTPQYVTPHPMQAINPSSTQMCGANPIQQGAYYPQPLPVSPPKTYTQPL</sequence>
<feature type="region of interest" description="Disordered" evidence="11">
    <location>
        <begin position="368"/>
        <end position="453"/>
    </location>
</feature>
<evidence type="ECO:0000256" key="6">
    <source>
        <dbReference type="ARBA" id="ARBA00022782"/>
    </source>
</evidence>
<dbReference type="SUPFAM" id="SSF47095">
    <property type="entry name" value="HMG-box"/>
    <property type="match status" value="1"/>
</dbReference>
<evidence type="ECO:0000256" key="8">
    <source>
        <dbReference type="ARBA" id="ARBA00023158"/>
    </source>
</evidence>
<dbReference type="PANTHER" id="PTHR21358">
    <property type="entry name" value="PROTEIN MAELSTROM HOMOLOG"/>
    <property type="match status" value="1"/>
</dbReference>
<dbReference type="AlphaFoldDB" id="A0AAV7JPA4"/>
<evidence type="ECO:0000256" key="11">
    <source>
        <dbReference type="SAM" id="MobiDB-lite"/>
    </source>
</evidence>
<dbReference type="GO" id="GO:0031047">
    <property type="term" value="P:regulatory ncRNA-mediated gene silencing"/>
    <property type="evidence" value="ECO:0007669"/>
    <property type="project" value="UniProtKB-KW"/>
</dbReference>
<dbReference type="GO" id="GO:0005634">
    <property type="term" value="C:nucleus"/>
    <property type="evidence" value="ECO:0007669"/>
    <property type="project" value="UniProtKB-SubCell"/>
</dbReference>
<dbReference type="PRINTS" id="PR01217">
    <property type="entry name" value="PRICHEXTENSN"/>
</dbReference>
<dbReference type="GO" id="GO:0007140">
    <property type="term" value="P:male meiotic nuclear division"/>
    <property type="evidence" value="ECO:0007669"/>
    <property type="project" value="TreeGrafter"/>
</dbReference>
<evidence type="ECO:0000256" key="3">
    <source>
        <dbReference type="ARBA" id="ARBA00007057"/>
    </source>
</evidence>
<dbReference type="GO" id="GO:0045892">
    <property type="term" value="P:negative regulation of DNA-templated transcription"/>
    <property type="evidence" value="ECO:0007669"/>
    <property type="project" value="TreeGrafter"/>
</dbReference>
<feature type="compositionally biased region" description="Pro residues" evidence="11">
    <location>
        <begin position="488"/>
        <end position="497"/>
    </location>
</feature>
<dbReference type="PANTHER" id="PTHR21358:SF4">
    <property type="entry name" value="PROTEIN MAELSTROM HOMOLOG"/>
    <property type="match status" value="1"/>
</dbReference>
<dbReference type="GO" id="GO:0043186">
    <property type="term" value="C:P granule"/>
    <property type="evidence" value="ECO:0007669"/>
    <property type="project" value="TreeGrafter"/>
</dbReference>
<accession>A0AAV7JPA4</accession>
<proteinExistence type="inferred from homology"/>
<comment type="subcellular location">
    <subcellularLocation>
        <location evidence="2">Cytoplasm</location>
    </subcellularLocation>
    <subcellularLocation>
        <location evidence="1">Nucleus</location>
    </subcellularLocation>
</comment>
<evidence type="ECO:0000256" key="7">
    <source>
        <dbReference type="ARBA" id="ARBA00023125"/>
    </source>
</evidence>
<feature type="compositionally biased region" description="Basic residues" evidence="11">
    <location>
        <begin position="417"/>
        <end position="427"/>
    </location>
</feature>
<keyword evidence="6" id="KW-0221">Differentiation</keyword>
<keyword evidence="7" id="KW-0238">DNA-binding</keyword>
<keyword evidence="5" id="KW-0963">Cytoplasm</keyword>
<keyword evidence="15" id="KW-1185">Reference proteome</keyword>
<feature type="domain" description="HMG box" evidence="12">
    <location>
        <begin position="11"/>
        <end position="67"/>
    </location>
</feature>
<evidence type="ECO:0000256" key="5">
    <source>
        <dbReference type="ARBA" id="ARBA00022490"/>
    </source>
</evidence>
<feature type="compositionally biased region" description="Polar residues" evidence="11">
    <location>
        <begin position="368"/>
        <end position="416"/>
    </location>
</feature>
<evidence type="ECO:0000259" key="12">
    <source>
        <dbReference type="Pfam" id="PF09011"/>
    </source>
</evidence>
<dbReference type="InterPro" id="IPR009071">
    <property type="entry name" value="HMG_box_dom"/>
</dbReference>
<evidence type="ECO:0000256" key="2">
    <source>
        <dbReference type="ARBA" id="ARBA00004496"/>
    </source>
</evidence>
<protein>
    <submittedName>
        <fullName evidence="14">Protein maelstrom-like</fullName>
    </submittedName>
</protein>
<dbReference type="InterPro" id="IPR024970">
    <property type="entry name" value="Maelstrom"/>
</dbReference>
<evidence type="ECO:0000313" key="14">
    <source>
        <dbReference type="EMBL" id="KAI6650506.1"/>
    </source>
</evidence>
<feature type="compositionally biased region" description="Polar residues" evidence="11">
    <location>
        <begin position="717"/>
        <end position="731"/>
    </location>
</feature>
<name>A0AAV7JPA4_9METZ</name>
<feature type="region of interest" description="Disordered" evidence="11">
    <location>
        <begin position="481"/>
        <end position="552"/>
    </location>
</feature>
<evidence type="ECO:0000256" key="9">
    <source>
        <dbReference type="ARBA" id="ARBA00023242"/>
    </source>
</evidence>
<evidence type="ECO:0000256" key="1">
    <source>
        <dbReference type="ARBA" id="ARBA00004123"/>
    </source>
</evidence>
<dbReference type="GO" id="GO:0030154">
    <property type="term" value="P:cell differentiation"/>
    <property type="evidence" value="ECO:0007669"/>
    <property type="project" value="UniProtKB-KW"/>
</dbReference>
<feature type="compositionally biased region" description="Pro residues" evidence="11">
    <location>
        <begin position="517"/>
        <end position="534"/>
    </location>
</feature>